<comment type="caution">
    <text evidence="2">Lacks conserved residue(s) required for the propagation of feature annotation.</text>
</comment>
<dbReference type="SUPFAM" id="SSF57535">
    <property type="entry name" value="Complement control module/SCR domain"/>
    <property type="match status" value="1"/>
</dbReference>
<dbReference type="Proteomes" id="UP001497497">
    <property type="component" value="Unassembled WGS sequence"/>
</dbReference>
<keyword evidence="2" id="KW-0768">Sushi</keyword>
<dbReference type="InterPro" id="IPR035976">
    <property type="entry name" value="Sushi/SCR/CCP_sf"/>
</dbReference>
<feature type="non-terminal residue" evidence="4">
    <location>
        <position position="146"/>
    </location>
</feature>
<evidence type="ECO:0000256" key="1">
    <source>
        <dbReference type="ARBA" id="ARBA00023157"/>
    </source>
</evidence>
<protein>
    <recommendedName>
        <fullName evidence="3">Sushi domain-containing protein</fullName>
    </recommendedName>
</protein>
<keyword evidence="5" id="KW-1185">Reference proteome</keyword>
<sequence length="146" mass="16361">MYDNCQKWIAAFPKFCNHKTTKDTAQMVCFKSCGKCAVSATCTDPNTSNVKRTSSSNKINPGEDMTFECSTGFYYVSGDKVRACSTTGNLLGSNLVCQASPSLPVDLNLNEVRKRVETLPSKVAYIMDIPEYRIPFNGKITKWYYY</sequence>
<dbReference type="PROSITE" id="PS50923">
    <property type="entry name" value="SUSHI"/>
    <property type="match status" value="1"/>
</dbReference>
<evidence type="ECO:0000259" key="3">
    <source>
        <dbReference type="PROSITE" id="PS50923"/>
    </source>
</evidence>
<feature type="domain" description="Sushi" evidence="3">
    <location>
        <begin position="40"/>
        <end position="99"/>
    </location>
</feature>
<evidence type="ECO:0000313" key="5">
    <source>
        <dbReference type="Proteomes" id="UP001497497"/>
    </source>
</evidence>
<dbReference type="InterPro" id="IPR000436">
    <property type="entry name" value="Sushi_SCR_CCP_dom"/>
</dbReference>
<evidence type="ECO:0000313" key="4">
    <source>
        <dbReference type="EMBL" id="CAL1541710.1"/>
    </source>
</evidence>
<evidence type="ECO:0000256" key="2">
    <source>
        <dbReference type="PROSITE-ProRule" id="PRU00302"/>
    </source>
</evidence>
<dbReference type="EMBL" id="CAXITT010000448">
    <property type="protein sequence ID" value="CAL1541710.1"/>
    <property type="molecule type" value="Genomic_DNA"/>
</dbReference>
<organism evidence="4 5">
    <name type="scientific">Lymnaea stagnalis</name>
    <name type="common">Great pond snail</name>
    <name type="synonym">Helix stagnalis</name>
    <dbReference type="NCBI Taxonomy" id="6523"/>
    <lineage>
        <taxon>Eukaryota</taxon>
        <taxon>Metazoa</taxon>
        <taxon>Spiralia</taxon>
        <taxon>Lophotrochozoa</taxon>
        <taxon>Mollusca</taxon>
        <taxon>Gastropoda</taxon>
        <taxon>Heterobranchia</taxon>
        <taxon>Euthyneura</taxon>
        <taxon>Panpulmonata</taxon>
        <taxon>Hygrophila</taxon>
        <taxon>Lymnaeoidea</taxon>
        <taxon>Lymnaeidae</taxon>
        <taxon>Lymnaea</taxon>
    </lineage>
</organism>
<comment type="caution">
    <text evidence="4">The sequence shown here is derived from an EMBL/GenBank/DDBJ whole genome shotgun (WGS) entry which is preliminary data.</text>
</comment>
<gene>
    <name evidence="4" type="ORF">GSLYS_00015316001</name>
</gene>
<accession>A0AAV2IAX9</accession>
<dbReference type="Gene3D" id="2.10.70.10">
    <property type="entry name" value="Complement Module, domain 1"/>
    <property type="match status" value="1"/>
</dbReference>
<reference evidence="4 5" key="1">
    <citation type="submission" date="2024-04" db="EMBL/GenBank/DDBJ databases">
        <authorList>
            <consortium name="Genoscope - CEA"/>
            <person name="William W."/>
        </authorList>
    </citation>
    <scope>NUCLEOTIDE SEQUENCE [LARGE SCALE GENOMIC DNA]</scope>
</reference>
<name>A0AAV2IAX9_LYMST</name>
<dbReference type="Pfam" id="PF00084">
    <property type="entry name" value="Sushi"/>
    <property type="match status" value="1"/>
</dbReference>
<proteinExistence type="predicted"/>
<dbReference type="AlphaFoldDB" id="A0AAV2IAX9"/>
<keyword evidence="1" id="KW-1015">Disulfide bond</keyword>